<dbReference type="SUPFAM" id="SSF54695">
    <property type="entry name" value="POZ domain"/>
    <property type="match status" value="1"/>
</dbReference>
<organism evidence="3 4">
    <name type="scientific">Acromyrmex heyeri</name>
    <dbReference type="NCBI Taxonomy" id="230685"/>
    <lineage>
        <taxon>Eukaryota</taxon>
        <taxon>Metazoa</taxon>
        <taxon>Ecdysozoa</taxon>
        <taxon>Arthropoda</taxon>
        <taxon>Hexapoda</taxon>
        <taxon>Insecta</taxon>
        <taxon>Pterygota</taxon>
        <taxon>Neoptera</taxon>
        <taxon>Endopterygota</taxon>
        <taxon>Hymenoptera</taxon>
        <taxon>Apocrita</taxon>
        <taxon>Aculeata</taxon>
        <taxon>Formicoidea</taxon>
        <taxon>Formicidae</taxon>
        <taxon>Myrmicinae</taxon>
        <taxon>Acromyrmex</taxon>
    </lineage>
</organism>
<reference evidence="3 4" key="1">
    <citation type="submission" date="2020-02" db="EMBL/GenBank/DDBJ databases">
        <title>Relaxed selection underlies rapid genomic changes in the transitions from sociality to social parasitism in ants.</title>
        <authorList>
            <person name="Bi X."/>
        </authorList>
    </citation>
    <scope>NUCLEOTIDE SEQUENCE [LARGE SCALE GENOMIC DNA]</scope>
    <source>
        <strain evidence="3">BGI-DK2014b</strain>
        <tissue evidence="3">Whole body</tissue>
    </source>
</reference>
<sequence>MSSNHHLNSSSGEINHIHFVSEDIEALYLSEEYADVTLVVAGQKFRCHKLILAARSEYFRALLFGGMKESTQSEIELTVSSLHAFKGLLKYIYTGRMSLTNERDEVILDILALAHLYGFMDLESAISDYLKEILSIKNICSILDTAFLYHMEFLTNVCFEYMDVHASEVVQHESFLHLSSAALTELISRDSFCAPEIEIFSAIRLWVNNNPDVDSTEVLAQLRLSLIPLSDLLSVVRPSQLISPDALLDAIAVQTQTPDSELPYRGHLLIDENVADSSLDAQVLQGEMRSYLLNGDVHNYDMERGYTRHTISNTEEYGILIKLGSQSRNNLLNGDTSNYDWDSGYTCHQLGSGSILVQLGQPYMIGSMRLLLWDCDDRSYSYYIEVSGNSWNWVSVADKSEETCKSWQTIRFPPRPVVFIKIVGVHNTANEVFHCVHLECPAQVDDKNSKSPTDKEAQTSTSSDGNNSILPLPPPPLPEVATEAVHIDSDES</sequence>
<dbReference type="InterPro" id="IPR052407">
    <property type="entry name" value="BTB_POZ_domain_cont_9"/>
</dbReference>
<dbReference type="SMART" id="SM00875">
    <property type="entry name" value="BACK"/>
    <property type="match status" value="1"/>
</dbReference>
<dbReference type="FunFam" id="1.25.40.420:FF:000005">
    <property type="entry name" value="BTB/POZ domain-containing protein 9"/>
    <property type="match status" value="1"/>
</dbReference>
<dbReference type="GO" id="GO:0008344">
    <property type="term" value="P:adult locomotory behavior"/>
    <property type="evidence" value="ECO:0007669"/>
    <property type="project" value="TreeGrafter"/>
</dbReference>
<keyword evidence="4" id="KW-1185">Reference proteome</keyword>
<evidence type="ECO:0000313" key="3">
    <source>
        <dbReference type="EMBL" id="KAG5329981.1"/>
    </source>
</evidence>
<protein>
    <submittedName>
        <fullName evidence="3">BTBD9 protein</fullName>
    </submittedName>
</protein>
<name>A0A836F9J9_9HYME</name>
<feature type="compositionally biased region" description="Basic and acidic residues" evidence="1">
    <location>
        <begin position="445"/>
        <end position="457"/>
    </location>
</feature>
<evidence type="ECO:0000259" key="2">
    <source>
        <dbReference type="PROSITE" id="PS50097"/>
    </source>
</evidence>
<dbReference type="Proteomes" id="UP000670152">
    <property type="component" value="Unassembled WGS sequence"/>
</dbReference>
<dbReference type="CDD" id="cd18287">
    <property type="entry name" value="BTB_POZ_BTBD9"/>
    <property type="match status" value="1"/>
</dbReference>
<dbReference type="FunFam" id="2.60.120.260:FF:000051">
    <property type="entry name" value="BTB/POZ domain-containing protein 9"/>
    <property type="match status" value="1"/>
</dbReference>
<dbReference type="Gene3D" id="1.25.40.420">
    <property type="match status" value="1"/>
</dbReference>
<dbReference type="EMBL" id="JAANIB010006018">
    <property type="protein sequence ID" value="KAG5329981.1"/>
    <property type="molecule type" value="Genomic_DNA"/>
</dbReference>
<dbReference type="GO" id="GO:0005737">
    <property type="term" value="C:cytoplasm"/>
    <property type="evidence" value="ECO:0007669"/>
    <property type="project" value="TreeGrafter"/>
</dbReference>
<feature type="region of interest" description="Disordered" evidence="1">
    <location>
        <begin position="445"/>
        <end position="492"/>
    </location>
</feature>
<dbReference type="SMART" id="SM00225">
    <property type="entry name" value="BTB"/>
    <property type="match status" value="1"/>
</dbReference>
<feature type="non-terminal residue" evidence="3">
    <location>
        <position position="1"/>
    </location>
</feature>
<dbReference type="Pfam" id="PF00754">
    <property type="entry name" value="F5_F8_type_C"/>
    <property type="match status" value="1"/>
</dbReference>
<dbReference type="PROSITE" id="PS50097">
    <property type="entry name" value="BTB"/>
    <property type="match status" value="1"/>
</dbReference>
<accession>A0A836F9J9</accession>
<dbReference type="PANTHER" id="PTHR46306">
    <property type="entry name" value="BTB/POZ DOMAIN-CONTAINING PROTEIN 9"/>
    <property type="match status" value="1"/>
</dbReference>
<dbReference type="GO" id="GO:0048512">
    <property type="term" value="P:circadian behavior"/>
    <property type="evidence" value="ECO:0007669"/>
    <property type="project" value="TreeGrafter"/>
</dbReference>
<dbReference type="InterPro" id="IPR000210">
    <property type="entry name" value="BTB/POZ_dom"/>
</dbReference>
<evidence type="ECO:0000256" key="1">
    <source>
        <dbReference type="SAM" id="MobiDB-lite"/>
    </source>
</evidence>
<evidence type="ECO:0000313" key="4">
    <source>
        <dbReference type="Proteomes" id="UP000670152"/>
    </source>
</evidence>
<gene>
    <name evidence="3" type="primary">Btbd9</name>
    <name evidence="3" type="ORF">G6Z77_0002213</name>
</gene>
<feature type="compositionally biased region" description="Polar residues" evidence="1">
    <location>
        <begin position="458"/>
        <end position="469"/>
    </location>
</feature>
<dbReference type="InterPro" id="IPR011705">
    <property type="entry name" value="BACK"/>
</dbReference>
<feature type="non-terminal residue" evidence="3">
    <location>
        <position position="492"/>
    </location>
</feature>
<comment type="caution">
    <text evidence="3">The sequence shown here is derived from an EMBL/GenBank/DDBJ whole genome shotgun (WGS) entry which is preliminary data.</text>
</comment>
<feature type="domain" description="BTB" evidence="2">
    <location>
        <begin position="34"/>
        <end position="101"/>
    </location>
</feature>
<dbReference type="InterPro" id="IPR000421">
    <property type="entry name" value="FA58C"/>
</dbReference>
<dbReference type="GO" id="GO:0050804">
    <property type="term" value="P:modulation of chemical synaptic transmission"/>
    <property type="evidence" value="ECO:0007669"/>
    <property type="project" value="TreeGrafter"/>
</dbReference>
<dbReference type="PANTHER" id="PTHR46306:SF1">
    <property type="entry name" value="BTB_POZ DOMAIN-CONTAINING PROTEIN 9"/>
    <property type="match status" value="1"/>
</dbReference>
<dbReference type="Gene3D" id="3.30.710.10">
    <property type="entry name" value="Potassium Channel Kv1.1, Chain A"/>
    <property type="match status" value="1"/>
</dbReference>
<dbReference type="Pfam" id="PF00651">
    <property type="entry name" value="BTB"/>
    <property type="match status" value="1"/>
</dbReference>
<dbReference type="OrthoDB" id="9997739at2759"/>
<dbReference type="InterPro" id="IPR011333">
    <property type="entry name" value="SKP1/BTB/POZ_sf"/>
</dbReference>
<dbReference type="Gene3D" id="2.60.120.260">
    <property type="entry name" value="Galactose-binding domain-like"/>
    <property type="match status" value="1"/>
</dbReference>
<dbReference type="AlphaFoldDB" id="A0A836F9J9"/>
<dbReference type="SUPFAM" id="SSF49785">
    <property type="entry name" value="Galactose-binding domain-like"/>
    <property type="match status" value="1"/>
</dbReference>
<proteinExistence type="predicted"/>
<dbReference type="InterPro" id="IPR008979">
    <property type="entry name" value="Galactose-bd-like_sf"/>
</dbReference>
<dbReference type="Pfam" id="PF07707">
    <property type="entry name" value="BACK"/>
    <property type="match status" value="1"/>
</dbReference>